<keyword evidence="6 11" id="KW-0798">TonB box</keyword>
<feature type="compositionally biased region" description="Polar residues" evidence="12">
    <location>
        <begin position="245"/>
        <end position="254"/>
    </location>
</feature>
<evidence type="ECO:0000256" key="1">
    <source>
        <dbReference type="ARBA" id="ARBA00004571"/>
    </source>
</evidence>
<dbReference type="Proteomes" id="UP000663923">
    <property type="component" value="Chromosome"/>
</dbReference>
<dbReference type="PROSITE" id="PS52016">
    <property type="entry name" value="TONB_DEPENDENT_REC_3"/>
    <property type="match status" value="1"/>
</dbReference>
<keyword evidence="4 9" id="KW-0812">Transmembrane</keyword>
<dbReference type="Pfam" id="PF00593">
    <property type="entry name" value="TonB_dep_Rec_b-barrel"/>
    <property type="match status" value="1"/>
</dbReference>
<evidence type="ECO:0000313" key="17">
    <source>
        <dbReference type="Proteomes" id="UP000663923"/>
    </source>
</evidence>
<dbReference type="Gene3D" id="2.170.130.10">
    <property type="entry name" value="TonB-dependent receptor, plug domain"/>
    <property type="match status" value="1"/>
</dbReference>
<feature type="region of interest" description="Disordered" evidence="12">
    <location>
        <begin position="237"/>
        <end position="256"/>
    </location>
</feature>
<evidence type="ECO:0000256" key="7">
    <source>
        <dbReference type="ARBA" id="ARBA00023136"/>
    </source>
</evidence>
<keyword evidence="7 9" id="KW-0472">Membrane</keyword>
<feature type="domain" description="TonB-dependent receptor plug" evidence="15">
    <location>
        <begin position="58"/>
        <end position="168"/>
    </location>
</feature>
<evidence type="ECO:0000256" key="13">
    <source>
        <dbReference type="SAM" id="SignalP"/>
    </source>
</evidence>
<dbReference type="PANTHER" id="PTHR47234:SF2">
    <property type="entry name" value="TONB-DEPENDENT RECEPTOR"/>
    <property type="match status" value="1"/>
</dbReference>
<evidence type="ECO:0000256" key="6">
    <source>
        <dbReference type="ARBA" id="ARBA00023077"/>
    </source>
</evidence>
<comment type="similarity">
    <text evidence="9 11">Belongs to the TonB-dependent receptor family.</text>
</comment>
<evidence type="ECO:0000256" key="5">
    <source>
        <dbReference type="ARBA" id="ARBA00022729"/>
    </source>
</evidence>
<name>A0ABX7SYZ7_9SPHN</name>
<evidence type="ECO:0000256" key="4">
    <source>
        <dbReference type="ARBA" id="ARBA00022692"/>
    </source>
</evidence>
<evidence type="ECO:0000256" key="3">
    <source>
        <dbReference type="ARBA" id="ARBA00022452"/>
    </source>
</evidence>
<dbReference type="Pfam" id="PF07715">
    <property type="entry name" value="Plug"/>
    <property type="match status" value="1"/>
</dbReference>
<evidence type="ECO:0000256" key="2">
    <source>
        <dbReference type="ARBA" id="ARBA00022448"/>
    </source>
</evidence>
<dbReference type="InterPro" id="IPR012910">
    <property type="entry name" value="Plug_dom"/>
</dbReference>
<gene>
    <name evidence="16" type="ORF">J4G78_09375</name>
</gene>
<organism evidence="16 17">
    <name type="scientific">Parasphingorhabdus cellanae</name>
    <dbReference type="NCBI Taxonomy" id="2806553"/>
    <lineage>
        <taxon>Bacteria</taxon>
        <taxon>Pseudomonadati</taxon>
        <taxon>Pseudomonadota</taxon>
        <taxon>Alphaproteobacteria</taxon>
        <taxon>Sphingomonadales</taxon>
        <taxon>Sphingomonadaceae</taxon>
        <taxon>Parasphingorhabdus</taxon>
    </lineage>
</organism>
<evidence type="ECO:0000313" key="16">
    <source>
        <dbReference type="EMBL" id="QTD54504.1"/>
    </source>
</evidence>
<dbReference type="InterPro" id="IPR037066">
    <property type="entry name" value="Plug_dom_sf"/>
</dbReference>
<accession>A0ABX7SYZ7</accession>
<feature type="signal peptide" evidence="13">
    <location>
        <begin position="1"/>
        <end position="31"/>
    </location>
</feature>
<dbReference type="PROSITE" id="PS01156">
    <property type="entry name" value="TONB_DEPENDENT_REC_2"/>
    <property type="match status" value="1"/>
</dbReference>
<evidence type="ECO:0000256" key="12">
    <source>
        <dbReference type="SAM" id="MobiDB-lite"/>
    </source>
</evidence>
<dbReference type="InterPro" id="IPR039426">
    <property type="entry name" value="TonB-dep_rcpt-like"/>
</dbReference>
<feature type="short sequence motif" description="TonB C-terminal box" evidence="10">
    <location>
        <begin position="938"/>
        <end position="955"/>
    </location>
</feature>
<dbReference type="InterPro" id="IPR010917">
    <property type="entry name" value="TonB_rcpt_CS"/>
</dbReference>
<evidence type="ECO:0000256" key="11">
    <source>
        <dbReference type="RuleBase" id="RU003357"/>
    </source>
</evidence>
<proteinExistence type="inferred from homology"/>
<feature type="domain" description="TonB-dependent receptor-like beta-barrel" evidence="14">
    <location>
        <begin position="395"/>
        <end position="913"/>
    </location>
</feature>
<feature type="chain" id="PRO_5046680458" evidence="13">
    <location>
        <begin position="32"/>
        <end position="955"/>
    </location>
</feature>
<dbReference type="EMBL" id="CP071794">
    <property type="protein sequence ID" value="QTD54504.1"/>
    <property type="molecule type" value="Genomic_DNA"/>
</dbReference>
<protein>
    <submittedName>
        <fullName evidence="16">TonB-dependent receptor</fullName>
    </submittedName>
</protein>
<dbReference type="InterPro" id="IPR000531">
    <property type="entry name" value="Beta-barrel_TonB"/>
</dbReference>
<keyword evidence="2 9" id="KW-0813">Transport</keyword>
<dbReference type="Gene3D" id="2.40.170.20">
    <property type="entry name" value="TonB-dependent receptor, beta-barrel domain"/>
    <property type="match status" value="1"/>
</dbReference>
<evidence type="ECO:0000256" key="8">
    <source>
        <dbReference type="ARBA" id="ARBA00023237"/>
    </source>
</evidence>
<keyword evidence="5 13" id="KW-0732">Signal</keyword>
<keyword evidence="8 9" id="KW-0998">Cell outer membrane</keyword>
<keyword evidence="3 9" id="KW-1134">Transmembrane beta strand</keyword>
<comment type="subcellular location">
    <subcellularLocation>
        <location evidence="1 9">Cell outer membrane</location>
        <topology evidence="1 9">Multi-pass membrane protein</topology>
    </subcellularLocation>
</comment>
<keyword evidence="17" id="KW-1185">Reference proteome</keyword>
<dbReference type="InterPro" id="IPR036942">
    <property type="entry name" value="Beta-barrel_TonB_sf"/>
</dbReference>
<keyword evidence="16" id="KW-0675">Receptor</keyword>
<evidence type="ECO:0000256" key="10">
    <source>
        <dbReference type="PROSITE-ProRule" id="PRU10144"/>
    </source>
</evidence>
<dbReference type="PANTHER" id="PTHR47234">
    <property type="match status" value="1"/>
</dbReference>
<reference evidence="16 17" key="1">
    <citation type="submission" date="2021-03" db="EMBL/GenBank/DDBJ databases">
        <title>Complete genome of Parasphingorhabdus_sp.JHSY0214.</title>
        <authorList>
            <person name="Yoo J.H."/>
            <person name="Bae J.W."/>
        </authorList>
    </citation>
    <scope>NUCLEOTIDE SEQUENCE [LARGE SCALE GENOMIC DNA]</scope>
    <source>
        <strain evidence="16 17">JHSY0214</strain>
    </source>
</reference>
<evidence type="ECO:0000259" key="14">
    <source>
        <dbReference type="Pfam" id="PF00593"/>
    </source>
</evidence>
<dbReference type="SUPFAM" id="SSF56935">
    <property type="entry name" value="Porins"/>
    <property type="match status" value="1"/>
</dbReference>
<evidence type="ECO:0000259" key="15">
    <source>
        <dbReference type="Pfam" id="PF07715"/>
    </source>
</evidence>
<sequence>MRPNFRTKTLRKCFTSAAIMAVAISATSAKAQNQEGADSEEASDVIVVTGSRITNPNLELSSPVSVVGRDEIDLQPSLTAEELIRELPGVVADLGSSVNNGSEGTAEINLRGLGANRNLVLLDNRRLVPAGLTGVTDTNLIPLALIERVDIVTGGGGTVYGADAISGVVNFVLKKDFQGAEISTSYGVTEESDGAVFRADLTLGGNFADDRGNAVFSVGYRTSDPVLQGDRSFGFESLSSGSGEPQGSGTSVPTAINGLQYDPDTGLLSDDTDTFNFNPFNYYQTPFERFNVFGAANYEVAEGIEVYGQGLYSKNTVETQLAPSGLFGTTYNLPLSNPFLTDALRNQICAQASVGISQAECDAAAGVTDPSDPNFRAPAVTINRRLVEQGQRQQTLEFDVFQLEAGVRGDITDSIEFDVHATHGQSTRVRSQNNSGLNSRVQQALFAVDADTCIDASNGCVPINLFGSGQDISTEAVAFFNQPVSATTKTELTVVTGSISGDAGFSIPWASTPVNFAIGAEYRDNVASIVPDIASGTLDEVLGNGEALLPQSGQYDVVEVFGELVAPLVEDKPFFHSLTLEIGGRYSDYSNTGGNFTWKAGGSWEPVEGLKLRGIYQRAVRSPNIEELFAPTVTGLDNFANDPCAGTNPVGNAALTAVCIAQGAPAARIGSIPVPSAGQINATFGGNENLDVEKARTITLGAIIQPAVVPGLTVSVDYYDILVTDAITTETVGDIFGPCFESLDPNSAQCQQIVRNPLNGSLNGGAVDTPGAILNTSNAGRLETSGLDFTVGYQRDIDFATLALQVNGNFTFENKFQSLPTSLNRECAGFYSVNCTSIQPEFQLNSRISLSRDEGSISLGWRHISGQDFEPAAADLADIFDDYESIPSYNIFDVALKAQVMETLDVTFVVDNLFDKKPPIVGNTIGSTAFNSGNTYPSTYDALGRRYTIGAKLTF</sequence>
<evidence type="ECO:0000256" key="9">
    <source>
        <dbReference type="PROSITE-ProRule" id="PRU01360"/>
    </source>
</evidence>